<dbReference type="Proteomes" id="UP000789901">
    <property type="component" value="Unassembled WGS sequence"/>
</dbReference>
<evidence type="ECO:0000313" key="2">
    <source>
        <dbReference type="Proteomes" id="UP000789901"/>
    </source>
</evidence>
<name>A0ABN7X9J2_GIGMA</name>
<proteinExistence type="predicted"/>
<keyword evidence="2" id="KW-1185">Reference proteome</keyword>
<accession>A0ABN7X9J2</accession>
<organism evidence="1 2">
    <name type="scientific">Gigaspora margarita</name>
    <dbReference type="NCBI Taxonomy" id="4874"/>
    <lineage>
        <taxon>Eukaryota</taxon>
        <taxon>Fungi</taxon>
        <taxon>Fungi incertae sedis</taxon>
        <taxon>Mucoromycota</taxon>
        <taxon>Glomeromycotina</taxon>
        <taxon>Glomeromycetes</taxon>
        <taxon>Diversisporales</taxon>
        <taxon>Gigasporaceae</taxon>
        <taxon>Gigaspora</taxon>
    </lineage>
</organism>
<comment type="caution">
    <text evidence="1">The sequence shown here is derived from an EMBL/GenBank/DDBJ whole genome shotgun (WGS) entry which is preliminary data.</text>
</comment>
<dbReference type="EMBL" id="CAJVQB010103639">
    <property type="protein sequence ID" value="CAG8850979.1"/>
    <property type="molecule type" value="Genomic_DNA"/>
</dbReference>
<reference evidence="1 2" key="1">
    <citation type="submission" date="2021-06" db="EMBL/GenBank/DDBJ databases">
        <authorList>
            <person name="Kallberg Y."/>
            <person name="Tangrot J."/>
            <person name="Rosling A."/>
        </authorList>
    </citation>
    <scope>NUCLEOTIDE SEQUENCE [LARGE SCALE GENOMIC DNA]</scope>
    <source>
        <strain evidence="1 2">120-4 pot B 10/14</strain>
    </source>
</reference>
<protein>
    <submittedName>
        <fullName evidence="1">19097_t:CDS:1</fullName>
    </submittedName>
</protein>
<gene>
    <name evidence="1" type="ORF">GMARGA_LOCUS40496</name>
</gene>
<feature type="non-terminal residue" evidence="1">
    <location>
        <position position="169"/>
    </location>
</feature>
<sequence>CSNVDTMKENGSLRLKMILKKSNQMTQTFYGPDAGRGSKKCMKLGAKQIENFTVKLIWMTAEDKLRQDYRIQDLKKLLFGTSYKEKIKARCLYMRGLFDRSIFNQLKQVFTRRKHVSEIINATTFSIQECFYRLVWRERCKKVIEWEENTEIKKALKEKVLSGAGKKSM</sequence>
<evidence type="ECO:0000313" key="1">
    <source>
        <dbReference type="EMBL" id="CAG8850979.1"/>
    </source>
</evidence>
<feature type="non-terminal residue" evidence="1">
    <location>
        <position position="1"/>
    </location>
</feature>